<organism evidence="5 6">
    <name type="scientific">Nitritalea halalkaliphila LW7</name>
    <dbReference type="NCBI Taxonomy" id="1189621"/>
    <lineage>
        <taxon>Bacteria</taxon>
        <taxon>Pseudomonadati</taxon>
        <taxon>Bacteroidota</taxon>
        <taxon>Cytophagia</taxon>
        <taxon>Cytophagales</taxon>
        <taxon>Cyclobacteriaceae</taxon>
        <taxon>Nitritalea</taxon>
    </lineage>
</organism>
<evidence type="ECO:0000259" key="4">
    <source>
        <dbReference type="Pfam" id="PF01416"/>
    </source>
</evidence>
<name>I5CA64_9BACT</name>
<dbReference type="PATRIC" id="fig|1189621.3.peg.320"/>
<dbReference type="RefSeq" id="WP_009053265.1">
    <property type="nucleotide sequence ID" value="NZ_AJYA01000002.1"/>
</dbReference>
<gene>
    <name evidence="5" type="primary">truA</name>
    <name evidence="5" type="ORF">A3SI_01521</name>
</gene>
<dbReference type="EC" id="5.4.99.12" evidence="3"/>
<dbReference type="Proteomes" id="UP000005551">
    <property type="component" value="Unassembled WGS sequence"/>
</dbReference>
<dbReference type="InterPro" id="IPR020097">
    <property type="entry name" value="PsdUridine_synth_TruA_a/b_dom"/>
</dbReference>
<evidence type="ECO:0000256" key="3">
    <source>
        <dbReference type="RuleBase" id="RU003792"/>
    </source>
</evidence>
<dbReference type="InterPro" id="IPR001406">
    <property type="entry name" value="PsdUridine_synth_TruA"/>
</dbReference>
<protein>
    <recommendedName>
        <fullName evidence="3">tRNA pseudouridine synthase</fullName>
        <ecNumber evidence="3">5.4.99.12</ecNumber>
    </recommendedName>
</protein>
<dbReference type="EMBL" id="AJYA01000002">
    <property type="protein sequence ID" value="EIM78716.1"/>
    <property type="molecule type" value="Genomic_DNA"/>
</dbReference>
<comment type="caution">
    <text evidence="5">The sequence shown here is derived from an EMBL/GenBank/DDBJ whole genome shotgun (WGS) entry which is preliminary data.</text>
</comment>
<dbReference type="STRING" id="1189621.A3SI_01521"/>
<keyword evidence="6" id="KW-1185">Reference proteome</keyword>
<feature type="domain" description="Pseudouridine synthase I TruA alpha/beta" evidence="4">
    <location>
        <begin position="4"/>
        <end position="99"/>
    </location>
</feature>
<dbReference type="PANTHER" id="PTHR11142">
    <property type="entry name" value="PSEUDOURIDYLATE SYNTHASE"/>
    <property type="match status" value="1"/>
</dbReference>
<evidence type="ECO:0000256" key="1">
    <source>
        <dbReference type="ARBA" id="ARBA00022694"/>
    </source>
</evidence>
<dbReference type="PANTHER" id="PTHR11142:SF0">
    <property type="entry name" value="TRNA PSEUDOURIDINE SYNTHASE-LIKE 1"/>
    <property type="match status" value="1"/>
</dbReference>
<dbReference type="GO" id="GO:0031119">
    <property type="term" value="P:tRNA pseudouridine synthesis"/>
    <property type="evidence" value="ECO:0007669"/>
    <property type="project" value="TreeGrafter"/>
</dbReference>
<dbReference type="Gene3D" id="3.30.70.580">
    <property type="entry name" value="Pseudouridine synthase I, catalytic domain, N-terminal subdomain"/>
    <property type="match status" value="1"/>
</dbReference>
<dbReference type="FunFam" id="3.30.70.580:FF:000001">
    <property type="entry name" value="tRNA pseudouridine synthase A"/>
    <property type="match status" value="1"/>
</dbReference>
<dbReference type="InterPro" id="IPR020094">
    <property type="entry name" value="TruA/RsuA/RluB/E/F_N"/>
</dbReference>
<dbReference type="GO" id="GO:0160147">
    <property type="term" value="F:tRNA pseudouridine(38-40) synthase activity"/>
    <property type="evidence" value="ECO:0007669"/>
    <property type="project" value="UniProtKB-EC"/>
</dbReference>
<reference evidence="5 6" key="1">
    <citation type="submission" date="2012-05" db="EMBL/GenBank/DDBJ databases">
        <title>Genome sequence of Nitritalea halalkaliphila LW7.</title>
        <authorList>
            <person name="Jangir P.K."/>
            <person name="Singh A."/>
            <person name="Shivaji S."/>
            <person name="Sharma R."/>
        </authorList>
    </citation>
    <scope>NUCLEOTIDE SEQUENCE [LARGE SCALE GENOMIC DNA]</scope>
    <source>
        <strain evidence="5 6">LW7</strain>
    </source>
</reference>
<sequence>MHLAYDGSPYHGWQTQPNAHTVQQEIEEALARILRRPCPIMGSGRTDTGVHALEQVAHFDMEEEVEEALLRKKLNGILPPAIAIHAIREVQADAHARFDALDRSYRYELRLRKDPFAPGAPGRFIKCLRWKK</sequence>
<comment type="catalytic activity">
    <reaction evidence="3">
        <text>uridine(38/39/40) in tRNA = pseudouridine(38/39/40) in tRNA</text>
        <dbReference type="Rhea" id="RHEA:22376"/>
        <dbReference type="Rhea" id="RHEA-COMP:10085"/>
        <dbReference type="Rhea" id="RHEA-COMP:10087"/>
        <dbReference type="ChEBI" id="CHEBI:65314"/>
        <dbReference type="ChEBI" id="CHEBI:65315"/>
        <dbReference type="EC" id="5.4.99.12"/>
    </reaction>
</comment>
<dbReference type="InterPro" id="IPR020103">
    <property type="entry name" value="PsdUridine_synth_cat_dom_sf"/>
</dbReference>
<dbReference type="SUPFAM" id="SSF55120">
    <property type="entry name" value="Pseudouridine synthase"/>
    <property type="match status" value="1"/>
</dbReference>
<proteinExistence type="inferred from homology"/>
<dbReference type="Pfam" id="PF01416">
    <property type="entry name" value="PseudoU_synth_1"/>
    <property type="match status" value="1"/>
</dbReference>
<dbReference type="AlphaFoldDB" id="I5CA64"/>
<dbReference type="GO" id="GO:0003723">
    <property type="term" value="F:RNA binding"/>
    <property type="evidence" value="ECO:0007669"/>
    <property type="project" value="InterPro"/>
</dbReference>
<evidence type="ECO:0000256" key="2">
    <source>
        <dbReference type="ARBA" id="ARBA00023235"/>
    </source>
</evidence>
<evidence type="ECO:0000313" key="6">
    <source>
        <dbReference type="Proteomes" id="UP000005551"/>
    </source>
</evidence>
<keyword evidence="1 3" id="KW-0819">tRNA processing</keyword>
<accession>I5CA64</accession>
<keyword evidence="2 3" id="KW-0413">Isomerase</keyword>
<comment type="similarity">
    <text evidence="3">Belongs to the tRNA pseudouridine synthase TruA family.</text>
</comment>
<evidence type="ECO:0000313" key="5">
    <source>
        <dbReference type="EMBL" id="EIM78716.1"/>
    </source>
</evidence>